<evidence type="ECO:0000313" key="4">
    <source>
        <dbReference type="Proteomes" id="UP000283634"/>
    </source>
</evidence>
<accession>A0A3R7JVH9</accession>
<dbReference type="AlphaFoldDB" id="A0A3R7JVH9"/>
<feature type="transmembrane region" description="Helical" evidence="2">
    <location>
        <begin position="141"/>
        <end position="163"/>
    </location>
</feature>
<keyword evidence="2" id="KW-1133">Transmembrane helix</keyword>
<evidence type="ECO:0000256" key="1">
    <source>
        <dbReference type="SAM" id="MobiDB-lite"/>
    </source>
</evidence>
<feature type="transmembrane region" description="Helical" evidence="2">
    <location>
        <begin position="45"/>
        <end position="67"/>
    </location>
</feature>
<evidence type="ECO:0000256" key="2">
    <source>
        <dbReference type="SAM" id="Phobius"/>
    </source>
</evidence>
<keyword evidence="2" id="KW-0812">Transmembrane</keyword>
<comment type="caution">
    <text evidence="3">The sequence shown here is derived from an EMBL/GenBank/DDBJ whole genome shotgun (WGS) entry which is preliminary data.</text>
</comment>
<keyword evidence="4" id="KW-1185">Reference proteome</keyword>
<dbReference type="Proteomes" id="UP000283634">
    <property type="component" value="Unassembled WGS sequence"/>
</dbReference>
<dbReference type="EMBL" id="MKGL01000745">
    <property type="protein sequence ID" value="RNE96096.1"/>
    <property type="molecule type" value="Genomic_DNA"/>
</dbReference>
<keyword evidence="2" id="KW-0472">Membrane</keyword>
<dbReference type="GeneID" id="40333935"/>
<reference evidence="3 4" key="1">
    <citation type="journal article" date="2018" name="BMC Genomics">
        <title>Genomic comparison of Trypanosoma conorhini and Trypanosoma rangeli to Trypanosoma cruzi strains of high and low virulence.</title>
        <authorList>
            <person name="Bradwell K.R."/>
            <person name="Koparde V.N."/>
            <person name="Matveyev A.V."/>
            <person name="Serrano M.G."/>
            <person name="Alves J.M."/>
            <person name="Parikh H."/>
            <person name="Huang B."/>
            <person name="Lee V."/>
            <person name="Espinosa-Alvarez O."/>
            <person name="Ortiz P.A."/>
            <person name="Costa-Martins A.G."/>
            <person name="Teixeira M.M."/>
            <person name="Buck G.A."/>
        </authorList>
    </citation>
    <scope>NUCLEOTIDE SEQUENCE [LARGE SCALE GENOMIC DNA]</scope>
    <source>
        <strain evidence="3 4">AM80</strain>
    </source>
</reference>
<organism evidence="3 4">
    <name type="scientific">Trypanosoma rangeli</name>
    <dbReference type="NCBI Taxonomy" id="5698"/>
    <lineage>
        <taxon>Eukaryota</taxon>
        <taxon>Discoba</taxon>
        <taxon>Euglenozoa</taxon>
        <taxon>Kinetoplastea</taxon>
        <taxon>Metakinetoplastina</taxon>
        <taxon>Trypanosomatida</taxon>
        <taxon>Trypanosomatidae</taxon>
        <taxon>Trypanosoma</taxon>
        <taxon>Herpetosoma</taxon>
    </lineage>
</organism>
<gene>
    <name evidence="3" type="ORF">TraAM80_10002</name>
</gene>
<dbReference type="RefSeq" id="XP_029233526.1">
    <property type="nucleotide sequence ID" value="XM_029386654.1"/>
</dbReference>
<feature type="compositionally biased region" description="Basic and acidic residues" evidence="1">
    <location>
        <begin position="206"/>
        <end position="222"/>
    </location>
</feature>
<sequence>MPTVCGVAIPSASDVWRWHSAGAELCGFNAVGAEDGWQQLKESGVFLVVVHCWCSLLVAHIFSMFCLRCLRKRCSLSACVANVGEREMAWRRHRGRVGGGAEAGRERRRVSFGSLSPHRCRRCGLGFSFDLLCFLPLRRAWMWRAFVCFVFVVPCCVLFNVFLRVIRLLGEEEGGAKYVALLLRGGSCDARVWESGGSLRWASQELKKGQEQEGAPEVRNDAGRSGGAPRDFLWGLRPPRSGRCASARGGQPCLRCSLFGALVCPCSRSEQRGPRSFFFCFVWCLCGVGPSRRCTCLSLTLSPPREHRR</sequence>
<proteinExistence type="predicted"/>
<name>A0A3R7JVH9_TRYRA</name>
<evidence type="ECO:0000313" key="3">
    <source>
        <dbReference type="EMBL" id="RNE96096.1"/>
    </source>
</evidence>
<feature type="region of interest" description="Disordered" evidence="1">
    <location>
        <begin position="206"/>
        <end position="234"/>
    </location>
</feature>
<protein>
    <submittedName>
        <fullName evidence="3">Uncharacterized protein</fullName>
    </submittedName>
</protein>